<organism evidence="2">
    <name type="scientific">Dunaliella tertiolecta</name>
    <name type="common">Green alga</name>
    <dbReference type="NCBI Taxonomy" id="3047"/>
    <lineage>
        <taxon>Eukaryota</taxon>
        <taxon>Viridiplantae</taxon>
        <taxon>Chlorophyta</taxon>
        <taxon>core chlorophytes</taxon>
        <taxon>Chlorophyceae</taxon>
        <taxon>CS clade</taxon>
        <taxon>Chlamydomonadales</taxon>
        <taxon>Dunaliellaceae</taxon>
        <taxon>Dunaliella</taxon>
    </lineage>
</organism>
<reference evidence="2" key="1">
    <citation type="submission" date="2021-01" db="EMBL/GenBank/DDBJ databases">
        <authorList>
            <person name="Corre E."/>
            <person name="Pelletier E."/>
            <person name="Niang G."/>
            <person name="Scheremetjew M."/>
            <person name="Finn R."/>
            <person name="Kale V."/>
            <person name="Holt S."/>
            <person name="Cochrane G."/>
            <person name="Meng A."/>
            <person name="Brown T."/>
            <person name="Cohen L."/>
        </authorList>
    </citation>
    <scope>NUCLEOTIDE SEQUENCE</scope>
    <source>
        <strain evidence="2">CCMP1320</strain>
    </source>
</reference>
<proteinExistence type="predicted"/>
<sequence length="260" mass="27911">MCIATVGPPCEDRFSLGRSSQVSDLSLAAWATPSSDPTKSDSPCWRLSTSGTERRYNPMEEALFQQRMPGPEQSEAFVGRQQEEESLLSRPSPAVLALRALLGVHCSSLDCQDDLAPSSSGGEHPTVVKPDHPIKLSHAQQQEDMESIPTHSPAPFFSVTSHGPSGDSVEGLFEDCARCMCEDSAQGTCQDSAHDPVEDFAKSFAEPAKGAPATARSVTSPHLCVGVCGKQEPVSETPWAKWKKSLKRALSCKLVPSKDS</sequence>
<name>A0A7S3VM72_DUNTE</name>
<protein>
    <submittedName>
        <fullName evidence="2">Uncharacterized protein</fullName>
    </submittedName>
</protein>
<dbReference type="AlphaFoldDB" id="A0A7S3VM72"/>
<feature type="region of interest" description="Disordered" evidence="1">
    <location>
        <begin position="31"/>
        <end position="52"/>
    </location>
</feature>
<accession>A0A7S3VM72</accession>
<evidence type="ECO:0000313" key="2">
    <source>
        <dbReference type="EMBL" id="CAE0495074.1"/>
    </source>
</evidence>
<gene>
    <name evidence="2" type="ORF">DTER00134_LOCUS10147</name>
</gene>
<evidence type="ECO:0000256" key="1">
    <source>
        <dbReference type="SAM" id="MobiDB-lite"/>
    </source>
</evidence>
<dbReference type="EMBL" id="HBIP01017259">
    <property type="protein sequence ID" value="CAE0495074.1"/>
    <property type="molecule type" value="Transcribed_RNA"/>
</dbReference>
<feature type="compositionally biased region" description="Low complexity" evidence="1">
    <location>
        <begin position="32"/>
        <end position="43"/>
    </location>
</feature>